<dbReference type="EMBL" id="CP000627">
    <property type="protein sequence ID" value="ABQ20660.1"/>
    <property type="molecule type" value="Genomic_DNA"/>
</dbReference>
<dbReference type="Gene3D" id="3.40.50.12780">
    <property type="entry name" value="N-terminal domain of ligase-like"/>
    <property type="match status" value="1"/>
</dbReference>
<evidence type="ECO:0000313" key="3">
    <source>
        <dbReference type="EMBL" id="ABQ20660.1"/>
    </source>
</evidence>
<dbReference type="GO" id="GO:0047474">
    <property type="term" value="F:long-chain fatty acid--protein ligase activity"/>
    <property type="evidence" value="ECO:0007669"/>
    <property type="project" value="InterPro"/>
</dbReference>
<dbReference type="InterPro" id="IPR007534">
    <property type="entry name" value="LuxE"/>
</dbReference>
<dbReference type="Pfam" id="PF04443">
    <property type="entry name" value="LuxE"/>
    <property type="match status" value="1"/>
</dbReference>
<organism evidence="3 4">
    <name type="scientific">Vibrio cholerae serotype O1 (strain ATCC 39541 / Classical Ogawa 395 / O395)</name>
    <dbReference type="NCBI Taxonomy" id="345073"/>
    <lineage>
        <taxon>Bacteria</taxon>
        <taxon>Pseudomonadati</taxon>
        <taxon>Pseudomonadota</taxon>
        <taxon>Gammaproteobacteria</taxon>
        <taxon>Vibrionales</taxon>
        <taxon>Vibrionaceae</taxon>
        <taxon>Vibrio</taxon>
    </lineage>
</organism>
<keyword evidence="1" id="KW-0521">NADP</keyword>
<sequence length="825" mass="91824">MPVNNENLTSVLDARPFELSEEQKSPLFKANLLAELVHHYQCNEMYRKFCQKNKFDPLVFDGEVADIPPIPVHIFKAIGHKLSSVSDDTIKAKLQSSATSGVPSTILLDKVTARRQTRAMARVMQEVLGPKRRPFCIMDIDPTSPNATNLGARIAAVKGYLNFASTSKYFIDADSPSAPLEFLEQKFVEHLNSLASEEPLIIFGFTFVLYHTVFKTLKDKGISFQLPKGSQVIHIGGWKKLESEKVDKITFNRDIASVLGISPDDVVDIYGFTEQMGLNYPDCKAGWKHIHAYSDVIIRDESNLEVCGPGKVGLLEFVSPLPHSYPGNVVLTDDLGVIEESLCECGKAGKRFKVIGRAKKAEVRGCGDVMSEKLTKKPSYKPLSQQEERLTIYHSPIFLDDTMSASQQLDQIFCSLKRKQKWLANQPLEAILGLINEARKSWSSTPELDPYRHTGLNFLADWCEPNRLKNLLDSALNGQRAFLDNFLPRKDISHSSQKAMPRGIVSHWLSGNVPLLGMFALVQSILSKNANILKVSASESQALPVLLATFKGLSYTTPGGYTIHGDDLLGTLAVVYFDRHQTKIAEKFSANADVRIAWGGREAIESVSGLPKKYNSQDILFGPKLSMMVVGSDALDSDKAIRKLIRRAATDSSVFDQFACASPHTIFVEKGGLITPKEFAEKLASAMDKALVRLPTQVPDIGQANKIRSKIAEYAFIGEYWHDKHLRWTVLFDEGIELVEPTYQRVITVKAVDNVFDVVDSVHEDIQTVGLAMNGEKRLRFANEIMLKGAMRCPDVGYMTHFDSPWDGVVALDRMVRWVTLGGPL</sequence>
<dbReference type="InterPro" id="IPR042099">
    <property type="entry name" value="ANL_N_sf"/>
</dbReference>
<evidence type="ECO:0000259" key="2">
    <source>
        <dbReference type="Pfam" id="PF04443"/>
    </source>
</evidence>
<dbReference type="RefSeq" id="WP_001144972.1">
    <property type="nucleotide sequence ID" value="NC_009457.1"/>
</dbReference>
<dbReference type="OrthoDB" id="3597198at2"/>
<feature type="domain" description="Acyl-protein synthetase LuxE" evidence="2">
    <location>
        <begin position="1"/>
        <end position="375"/>
    </location>
</feature>
<dbReference type="KEGG" id="vcr:VC395_0283"/>
<evidence type="ECO:0000313" key="4">
    <source>
        <dbReference type="Proteomes" id="UP000000249"/>
    </source>
</evidence>
<name>A0A0H3AHY3_VIBC3</name>
<dbReference type="Pfam" id="PF05893">
    <property type="entry name" value="LuxC"/>
    <property type="match status" value="1"/>
</dbReference>
<proteinExistence type="predicted"/>
<dbReference type="InterPro" id="IPR008670">
    <property type="entry name" value="CoA_reduct_LuxC"/>
</dbReference>
<dbReference type="AlphaFoldDB" id="A0A0H3AHY3"/>
<accession>A0A0H3AHY3</accession>
<dbReference type="KEGG" id="vco:VC0395_A2631"/>
<dbReference type="eggNOG" id="COG1541">
    <property type="taxonomic scope" value="Bacteria"/>
</dbReference>
<gene>
    <name evidence="3" type="ordered locus">VC0395_A2631</name>
</gene>
<dbReference type="Proteomes" id="UP000000249">
    <property type="component" value="Chromosome 1"/>
</dbReference>
<dbReference type="GO" id="GO:0003995">
    <property type="term" value="F:acyl-CoA dehydrogenase activity"/>
    <property type="evidence" value="ECO:0007669"/>
    <property type="project" value="InterPro"/>
</dbReference>
<evidence type="ECO:0000256" key="1">
    <source>
        <dbReference type="ARBA" id="ARBA00022857"/>
    </source>
</evidence>
<reference evidence="3 4" key="1">
    <citation type="submission" date="2007-03" db="EMBL/GenBank/DDBJ databases">
        <authorList>
            <person name="Heidelberg J."/>
        </authorList>
    </citation>
    <scope>NUCLEOTIDE SEQUENCE [LARGE SCALE GENOMIC DNA]</scope>
    <source>
        <strain evidence="4">ATCC 39541 / Classical Ogawa 395 / O395</strain>
    </source>
</reference>
<protein>
    <submittedName>
        <fullName evidence="3">Acyl protein synthase/acyl-CoA reductase RfbN</fullName>
    </submittedName>
</protein>
<dbReference type="PATRIC" id="fig|345073.21.peg.271"/>
<dbReference type="GO" id="GO:0008218">
    <property type="term" value="P:bioluminescence"/>
    <property type="evidence" value="ECO:0007669"/>
    <property type="project" value="InterPro"/>
</dbReference>